<feature type="region of interest" description="Disordered" evidence="1">
    <location>
        <begin position="49"/>
        <end position="94"/>
    </location>
</feature>
<feature type="region of interest" description="Disordered" evidence="1">
    <location>
        <begin position="115"/>
        <end position="204"/>
    </location>
</feature>
<organism evidence="2 3">
    <name type="scientific">Rhododendron simsii</name>
    <name type="common">Sims's rhododendron</name>
    <dbReference type="NCBI Taxonomy" id="118357"/>
    <lineage>
        <taxon>Eukaryota</taxon>
        <taxon>Viridiplantae</taxon>
        <taxon>Streptophyta</taxon>
        <taxon>Embryophyta</taxon>
        <taxon>Tracheophyta</taxon>
        <taxon>Spermatophyta</taxon>
        <taxon>Magnoliopsida</taxon>
        <taxon>eudicotyledons</taxon>
        <taxon>Gunneridae</taxon>
        <taxon>Pentapetalae</taxon>
        <taxon>asterids</taxon>
        <taxon>Ericales</taxon>
        <taxon>Ericaceae</taxon>
        <taxon>Ericoideae</taxon>
        <taxon>Rhodoreae</taxon>
        <taxon>Rhododendron</taxon>
    </lineage>
</organism>
<gene>
    <name evidence="2" type="ORF">RHSIM_Rhsim03G0263300</name>
</gene>
<feature type="compositionally biased region" description="Low complexity" evidence="1">
    <location>
        <begin position="178"/>
        <end position="194"/>
    </location>
</feature>
<protein>
    <submittedName>
        <fullName evidence="2">Uncharacterized protein</fullName>
    </submittedName>
</protein>
<evidence type="ECO:0000313" key="2">
    <source>
        <dbReference type="EMBL" id="KAF7149211.1"/>
    </source>
</evidence>
<evidence type="ECO:0000256" key="1">
    <source>
        <dbReference type="SAM" id="MobiDB-lite"/>
    </source>
</evidence>
<dbReference type="Proteomes" id="UP000626092">
    <property type="component" value="Unassembled WGS sequence"/>
</dbReference>
<keyword evidence="3" id="KW-1185">Reference proteome</keyword>
<reference evidence="2" key="1">
    <citation type="submission" date="2019-11" db="EMBL/GenBank/DDBJ databases">
        <authorList>
            <person name="Liu Y."/>
            <person name="Hou J."/>
            <person name="Li T.-Q."/>
            <person name="Guan C.-H."/>
            <person name="Wu X."/>
            <person name="Wu H.-Z."/>
            <person name="Ling F."/>
            <person name="Zhang R."/>
            <person name="Shi X.-G."/>
            <person name="Ren J.-P."/>
            <person name="Chen E.-F."/>
            <person name="Sun J.-M."/>
        </authorList>
    </citation>
    <scope>NUCLEOTIDE SEQUENCE</scope>
    <source>
        <strain evidence="2">Adult_tree_wgs_1</strain>
        <tissue evidence="2">Leaves</tissue>
    </source>
</reference>
<feature type="compositionally biased region" description="Polar residues" evidence="1">
    <location>
        <begin position="118"/>
        <end position="127"/>
    </location>
</feature>
<name>A0A834HBQ6_RHOSS</name>
<evidence type="ECO:0000313" key="3">
    <source>
        <dbReference type="Proteomes" id="UP000626092"/>
    </source>
</evidence>
<feature type="compositionally biased region" description="Basic and acidic residues" evidence="1">
    <location>
        <begin position="60"/>
        <end position="88"/>
    </location>
</feature>
<dbReference type="AlphaFoldDB" id="A0A834HBQ6"/>
<dbReference type="EMBL" id="WJXA01000003">
    <property type="protein sequence ID" value="KAF7149211.1"/>
    <property type="molecule type" value="Genomic_DNA"/>
</dbReference>
<feature type="region of interest" description="Disordered" evidence="1">
    <location>
        <begin position="1"/>
        <end position="25"/>
    </location>
</feature>
<feature type="compositionally biased region" description="Acidic residues" evidence="1">
    <location>
        <begin position="195"/>
        <end position="204"/>
    </location>
</feature>
<accession>A0A834HBQ6</accession>
<comment type="caution">
    <text evidence="2">The sequence shown here is derived from an EMBL/GenBank/DDBJ whole genome shotgun (WGS) entry which is preliminary data.</text>
</comment>
<proteinExistence type="predicted"/>
<sequence>MSSGSGKRSREVIPSHSSGKSAIYGTVGALMGRPVEQPRSYERITRARYEDKQTGSYERYTTKEKASSGERHVERGTRQVGVRDEVKKSSTVKVGDKSGYTEYQVEERIRHVDFGRGSITNGPNNYASYSRDSVGDDDDNGDYGSGYAAPSYDYGPNNYASYSRDSVGNDDDNGDYGSGYADVNAAPSYDCDGGYSDESDDDYY</sequence>
<dbReference type="OrthoDB" id="1429861at2759"/>